<sequence length="417" mass="46536">MEFSLHANRLSHESGTVQLMEDLEVARQFEGPVSMLGGGNPAHIDAVEQRFREQMQHIANDQTTFARMVGDYDAPKGNSRFITLLADMLNRQFDWGLTPDNIAITNGSQSSFGLIFNLLAGDFPDGNFRPVLLPITPEYVGYADVGIASQPLFEGHRPTIERLPDQMFKYRIDLSSLHIDKRYGAVCVSRPTNPTGNVITDAELDSLSKRCEQHRVPLIIDGAYGLPFPGILFKAAKPRWNTNTVLCLSLSKLGLAGLRTGIVIADTPLIELIRNGNAINALAPSRVGPELIAPLLPNDELLTLCRDHIRPFYETRSAWAIDRVKHHLGHLPIRIHQSEGAIFLWIWFEDLPVTSDTLYRSLAQQGVFVLSGHHFFPGLQDDWRHRHQCIRINFAAPESSLERGLGIIAQTVAALYP</sequence>
<dbReference type="HOGENOM" id="CLU_053657_0_0_6"/>
<dbReference type="Gene3D" id="3.40.640.10">
    <property type="entry name" value="Type I PLP-dependent aspartate aminotransferase-like (Major domain)"/>
    <property type="match status" value="1"/>
</dbReference>
<dbReference type="InterPro" id="IPR015421">
    <property type="entry name" value="PyrdxlP-dep_Trfase_major"/>
</dbReference>
<dbReference type="NCBIfam" id="NF006964">
    <property type="entry name" value="PRK09440.1-2"/>
    <property type="match status" value="1"/>
</dbReference>
<dbReference type="RefSeq" id="WP_009021432.1">
    <property type="nucleotide sequence ID" value="NZ_DS999411.1"/>
</dbReference>
<dbReference type="PANTHER" id="PTHR42790">
    <property type="entry name" value="AMINOTRANSFERASE"/>
    <property type="match status" value="1"/>
</dbReference>
<dbReference type="SUPFAM" id="SSF53383">
    <property type="entry name" value="PLP-dependent transferases"/>
    <property type="match status" value="1"/>
</dbReference>
<keyword evidence="6" id="KW-0670">Pyruvate</keyword>
<protein>
    <submittedName>
        <fullName evidence="6">Alanine-alpha-ketoisovalerate/valine-pyruvate aminotransferase</fullName>
        <ecNumber evidence="6">2.6.1.66</ecNumber>
    </submittedName>
</protein>
<gene>
    <name evidence="6" type="primary">avtA</name>
    <name evidence="6" type="ORF">NOR51B_2641</name>
</gene>
<dbReference type="PANTHER" id="PTHR42790:SF4">
    <property type="entry name" value="VALINE--PYRUVATE AMINOTRANSFERASE"/>
    <property type="match status" value="1"/>
</dbReference>
<keyword evidence="7" id="KW-1185">Reference proteome</keyword>
<keyword evidence="3 6" id="KW-0808">Transferase</keyword>
<dbReference type="GO" id="GO:0030170">
    <property type="term" value="F:pyridoxal phosphate binding"/>
    <property type="evidence" value="ECO:0007669"/>
    <property type="project" value="InterPro"/>
</dbReference>
<organism evidence="6 7">
    <name type="scientific">Luminiphilus syltensis NOR5-1B</name>
    <dbReference type="NCBI Taxonomy" id="565045"/>
    <lineage>
        <taxon>Bacteria</taxon>
        <taxon>Pseudomonadati</taxon>
        <taxon>Pseudomonadota</taxon>
        <taxon>Gammaproteobacteria</taxon>
        <taxon>Cellvibrionales</taxon>
        <taxon>Halieaceae</taxon>
        <taxon>Luminiphilus</taxon>
    </lineage>
</organism>
<evidence type="ECO:0000256" key="1">
    <source>
        <dbReference type="ARBA" id="ARBA00001933"/>
    </source>
</evidence>
<feature type="domain" description="Aminotransferase class I/classII large" evidence="5">
    <location>
        <begin position="173"/>
        <end position="403"/>
    </location>
</feature>
<keyword evidence="4" id="KW-0663">Pyridoxal phosphate</keyword>
<dbReference type="Pfam" id="PF00155">
    <property type="entry name" value="Aminotran_1_2"/>
    <property type="match status" value="1"/>
</dbReference>
<evidence type="ECO:0000256" key="2">
    <source>
        <dbReference type="ARBA" id="ARBA00022576"/>
    </source>
</evidence>
<dbReference type="eggNOG" id="COG3977">
    <property type="taxonomic scope" value="Bacteria"/>
</dbReference>
<evidence type="ECO:0000259" key="5">
    <source>
        <dbReference type="Pfam" id="PF00155"/>
    </source>
</evidence>
<comment type="cofactor">
    <cofactor evidence="1">
        <name>pyridoxal 5'-phosphate</name>
        <dbReference type="ChEBI" id="CHEBI:597326"/>
    </cofactor>
</comment>
<evidence type="ECO:0000313" key="6">
    <source>
        <dbReference type="EMBL" id="EED36689.1"/>
    </source>
</evidence>
<name>B8KT07_9GAMM</name>
<keyword evidence="2 6" id="KW-0032">Aminotransferase</keyword>
<evidence type="ECO:0000313" key="7">
    <source>
        <dbReference type="Proteomes" id="UP000004699"/>
    </source>
</evidence>
<evidence type="ECO:0000256" key="4">
    <source>
        <dbReference type="ARBA" id="ARBA00022898"/>
    </source>
</evidence>
<accession>B8KT07</accession>
<proteinExistence type="predicted"/>
<dbReference type="STRING" id="565045.NOR51B_2641"/>
<dbReference type="GO" id="GO:0005829">
    <property type="term" value="C:cytosol"/>
    <property type="evidence" value="ECO:0007669"/>
    <property type="project" value="TreeGrafter"/>
</dbReference>
<dbReference type="InterPro" id="IPR015424">
    <property type="entry name" value="PyrdxlP-dep_Trfase"/>
</dbReference>
<dbReference type="CDD" id="cd00609">
    <property type="entry name" value="AAT_like"/>
    <property type="match status" value="1"/>
</dbReference>
<dbReference type="InterPro" id="IPR004839">
    <property type="entry name" value="Aminotransferase_I/II_large"/>
</dbReference>
<dbReference type="EC" id="2.6.1.66" evidence="6"/>
<dbReference type="GO" id="GO:0009042">
    <property type="term" value="F:valine-pyruvate transaminase activity"/>
    <property type="evidence" value="ECO:0007669"/>
    <property type="project" value="UniProtKB-EC"/>
</dbReference>
<dbReference type="GO" id="GO:1901605">
    <property type="term" value="P:alpha-amino acid metabolic process"/>
    <property type="evidence" value="ECO:0007669"/>
    <property type="project" value="TreeGrafter"/>
</dbReference>
<dbReference type="Proteomes" id="UP000004699">
    <property type="component" value="Unassembled WGS sequence"/>
</dbReference>
<dbReference type="AlphaFoldDB" id="B8KT07"/>
<dbReference type="InterPro" id="IPR050859">
    <property type="entry name" value="Class-I_PLP-dep_aminotransf"/>
</dbReference>
<dbReference type="EMBL" id="DS999411">
    <property type="protein sequence ID" value="EED36689.1"/>
    <property type="molecule type" value="Genomic_DNA"/>
</dbReference>
<dbReference type="OrthoDB" id="9802328at2"/>
<evidence type="ECO:0000256" key="3">
    <source>
        <dbReference type="ARBA" id="ARBA00022679"/>
    </source>
</evidence>
<reference evidence="7" key="1">
    <citation type="journal article" date="2013" name="BMC Microbiol.">
        <title>Taxonomy and evolution of bacteriochlorophyll a-containing members of the OM60/NOR5 clade of marine gammaproteobacteria: description of Luminiphilus syltensis gen. nov., sp. nov., reclassification of Haliea rubra as Pseudohaliea rubra gen. nov., comb. nov., and emendation of Chromatocurvus halotolerans.</title>
        <authorList>
            <person name="Spring S."/>
            <person name="Riedel T."/>
            <person name="Sproer C."/>
            <person name="Yan S."/>
            <person name="Harder J."/>
            <person name="Fuchs B.M."/>
        </authorList>
    </citation>
    <scope>NUCLEOTIDE SEQUENCE [LARGE SCALE GENOMIC DNA]</scope>
    <source>
        <strain evidence="7">NOR51-B</strain>
    </source>
</reference>